<evidence type="ECO:0000256" key="2">
    <source>
        <dbReference type="ARBA" id="ARBA00012528"/>
    </source>
</evidence>
<dbReference type="FunFam" id="3.30.70.270:FF:000001">
    <property type="entry name" value="Diguanylate cyclase domain protein"/>
    <property type="match status" value="1"/>
</dbReference>
<sequence>MVHILSLPLFVTASICLLMSFFFMLLYYRLTFHHKEPVKYYFIFALSTLVSAVFFGAFGALVNSENNLAALSISNRLTIIGAMFTLVLSLHFYLAFYQYKAPTFLKWCYVICGIFSMLTAVPSAYFLDNAFYQTSKYYTGLKYGPLFELWGIWILVLGSYCVYVLFRVFVRQRSRFKNSNTVLLLLVTNAIWLFTGISDTLTGIEVVDLPPLTWIGSFLVTSSIAWVLVLDIDGLYEERRMLNNQLMYDHLTHAFSRSYLEVKLAETTNLMTRGEINQMALCIFDIDNFKTINDKYGHASGDILLKSITEIVKENIRPSDCVARLGGDEFVILLSDNHTSQNGPSIVERIRKQIALQVFTIDDRAFSATCSFGIVCIDSAIPHTEDPAHDLLSAADEALYAAKNKGKDMVSAVKLRLNH</sequence>
<accession>A0AAC9JAN1</accession>
<gene>
    <name evidence="6" type="ORF">BM524_10415</name>
</gene>
<evidence type="ECO:0000256" key="1">
    <source>
        <dbReference type="ARBA" id="ARBA00001946"/>
    </source>
</evidence>
<dbReference type="CDD" id="cd01949">
    <property type="entry name" value="GGDEF"/>
    <property type="match status" value="1"/>
</dbReference>
<comment type="catalytic activity">
    <reaction evidence="3">
        <text>2 GTP = 3',3'-c-di-GMP + 2 diphosphate</text>
        <dbReference type="Rhea" id="RHEA:24898"/>
        <dbReference type="ChEBI" id="CHEBI:33019"/>
        <dbReference type="ChEBI" id="CHEBI:37565"/>
        <dbReference type="ChEBI" id="CHEBI:58805"/>
        <dbReference type="EC" id="2.7.7.65"/>
    </reaction>
</comment>
<feature type="transmembrane region" description="Helical" evidence="4">
    <location>
        <begin position="40"/>
        <end position="61"/>
    </location>
</feature>
<dbReference type="Pfam" id="PF00990">
    <property type="entry name" value="GGDEF"/>
    <property type="match status" value="1"/>
</dbReference>
<dbReference type="AlphaFoldDB" id="A0AAC9JAN1"/>
<dbReference type="InterPro" id="IPR050469">
    <property type="entry name" value="Diguanylate_Cyclase"/>
</dbReference>
<proteinExistence type="predicted"/>
<feature type="transmembrane region" description="Helical" evidence="4">
    <location>
        <begin position="182"/>
        <end position="201"/>
    </location>
</feature>
<feature type="transmembrane region" description="Helical" evidence="4">
    <location>
        <begin position="107"/>
        <end position="127"/>
    </location>
</feature>
<evidence type="ECO:0000313" key="6">
    <source>
        <dbReference type="EMBL" id="APD90173.1"/>
    </source>
</evidence>
<comment type="cofactor">
    <cofactor evidence="1">
        <name>Mg(2+)</name>
        <dbReference type="ChEBI" id="CHEBI:18420"/>
    </cofactor>
</comment>
<evidence type="ECO:0000259" key="5">
    <source>
        <dbReference type="PROSITE" id="PS50887"/>
    </source>
</evidence>
<dbReference type="PANTHER" id="PTHR45138:SF9">
    <property type="entry name" value="DIGUANYLATE CYCLASE DGCM-RELATED"/>
    <property type="match status" value="1"/>
</dbReference>
<dbReference type="InterPro" id="IPR043128">
    <property type="entry name" value="Rev_trsase/Diguanyl_cyclase"/>
</dbReference>
<reference evidence="6 7" key="1">
    <citation type="submission" date="2016-11" db="EMBL/GenBank/DDBJ databases">
        <title>Networking in microbes: conjugative elements and plasmids in the genus Alteromonas.</title>
        <authorList>
            <person name="Lopez-Perez M."/>
            <person name="Ramon-Marco N."/>
            <person name="Rodriguez-Valera F."/>
        </authorList>
    </citation>
    <scope>NUCLEOTIDE SEQUENCE [LARGE SCALE GENOMIC DNA]</scope>
    <source>
        <strain evidence="6 7">CP48</strain>
    </source>
</reference>
<dbReference type="SUPFAM" id="SSF55073">
    <property type="entry name" value="Nucleotide cyclase"/>
    <property type="match status" value="1"/>
</dbReference>
<dbReference type="InterPro" id="IPR029787">
    <property type="entry name" value="Nucleotide_cyclase"/>
</dbReference>
<keyword evidence="4" id="KW-0812">Transmembrane</keyword>
<evidence type="ECO:0000256" key="3">
    <source>
        <dbReference type="ARBA" id="ARBA00034247"/>
    </source>
</evidence>
<dbReference type="PANTHER" id="PTHR45138">
    <property type="entry name" value="REGULATORY COMPONENTS OF SENSORY TRANSDUCTION SYSTEM"/>
    <property type="match status" value="1"/>
</dbReference>
<dbReference type="NCBIfam" id="TIGR00254">
    <property type="entry name" value="GGDEF"/>
    <property type="match status" value="1"/>
</dbReference>
<keyword evidence="4" id="KW-0472">Membrane</keyword>
<feature type="transmembrane region" description="Helical" evidence="4">
    <location>
        <begin position="213"/>
        <end position="232"/>
    </location>
</feature>
<dbReference type="InterPro" id="IPR000160">
    <property type="entry name" value="GGDEF_dom"/>
</dbReference>
<dbReference type="EMBL" id="CP018024">
    <property type="protein sequence ID" value="APD90173.1"/>
    <property type="molecule type" value="Genomic_DNA"/>
</dbReference>
<name>A0AAC9JAN1_9ALTE</name>
<dbReference type="Gene3D" id="3.30.70.270">
    <property type="match status" value="1"/>
</dbReference>
<dbReference type="GO" id="GO:0052621">
    <property type="term" value="F:diguanylate cyclase activity"/>
    <property type="evidence" value="ECO:0007669"/>
    <property type="project" value="UniProtKB-EC"/>
</dbReference>
<evidence type="ECO:0000313" key="7">
    <source>
        <dbReference type="Proteomes" id="UP000182101"/>
    </source>
</evidence>
<evidence type="ECO:0000256" key="4">
    <source>
        <dbReference type="SAM" id="Phobius"/>
    </source>
</evidence>
<feature type="transmembrane region" description="Helical" evidence="4">
    <location>
        <begin position="6"/>
        <end position="28"/>
    </location>
</feature>
<dbReference type="SMART" id="SM00267">
    <property type="entry name" value="GGDEF"/>
    <property type="match status" value="1"/>
</dbReference>
<dbReference type="Proteomes" id="UP000182101">
    <property type="component" value="Chromosome"/>
</dbReference>
<dbReference type="PROSITE" id="PS50887">
    <property type="entry name" value="GGDEF"/>
    <property type="match status" value="1"/>
</dbReference>
<feature type="transmembrane region" description="Helical" evidence="4">
    <location>
        <begin position="73"/>
        <end position="95"/>
    </location>
</feature>
<protein>
    <recommendedName>
        <fullName evidence="2">diguanylate cyclase</fullName>
        <ecNumber evidence="2">2.7.7.65</ecNumber>
    </recommendedName>
</protein>
<dbReference type="EC" id="2.7.7.65" evidence="2"/>
<feature type="domain" description="GGDEF" evidence="5">
    <location>
        <begin position="277"/>
        <end position="415"/>
    </location>
</feature>
<keyword evidence="4" id="KW-1133">Transmembrane helix</keyword>
<organism evidence="6 7">
    <name type="scientific">Alteromonas mediterranea</name>
    <dbReference type="NCBI Taxonomy" id="314275"/>
    <lineage>
        <taxon>Bacteria</taxon>
        <taxon>Pseudomonadati</taxon>
        <taxon>Pseudomonadota</taxon>
        <taxon>Gammaproteobacteria</taxon>
        <taxon>Alteromonadales</taxon>
        <taxon>Alteromonadaceae</taxon>
        <taxon>Alteromonas/Salinimonas group</taxon>
        <taxon>Alteromonas</taxon>
    </lineage>
</organism>
<feature type="transmembrane region" description="Helical" evidence="4">
    <location>
        <begin position="147"/>
        <end position="170"/>
    </location>
</feature>